<protein>
    <recommendedName>
        <fullName evidence="4">CCHC-type domain-containing protein</fullName>
    </recommendedName>
</protein>
<dbReference type="OrthoDB" id="6377591at2759"/>
<dbReference type="EMBL" id="LRGB01005300">
    <property type="protein sequence ID" value="KZS02114.1"/>
    <property type="molecule type" value="Genomic_DNA"/>
</dbReference>
<proteinExistence type="predicted"/>
<comment type="caution">
    <text evidence="2">The sequence shown here is derived from an EMBL/GenBank/DDBJ whole genome shotgun (WGS) entry which is preliminary data.</text>
</comment>
<accession>A0A164J935</accession>
<gene>
    <name evidence="2" type="ORF">APZ42_000982</name>
</gene>
<reference evidence="2 3" key="1">
    <citation type="submission" date="2016-03" db="EMBL/GenBank/DDBJ databases">
        <title>EvidentialGene: Evidence-directed Construction of Genes on Genomes.</title>
        <authorList>
            <person name="Gilbert D.G."/>
            <person name="Choi J.-H."/>
            <person name="Mockaitis K."/>
            <person name="Colbourne J."/>
            <person name="Pfrender M."/>
        </authorList>
    </citation>
    <scope>NUCLEOTIDE SEQUENCE [LARGE SCALE GENOMIC DNA]</scope>
    <source>
        <strain evidence="2 3">Xinb3</strain>
        <tissue evidence="2">Complete organism</tissue>
    </source>
</reference>
<sequence length="337" mass="36164">GSGLSGGVGGSGSSGGVGTVPHPAAVTTSQRRRIDPSCLDKLPGDASLSQLRSWTNRWNDFSQLNQLSVYPVNEQMAAFRMVLDPAMHQVVEVALGISPTSVVTPADVLDQIKDYIRSKRNIALDRVAFEECKQGTTETFDEFYIRLKNLAEAANLCIACLDERMATRIMAGIQDAETKRRLLAISPFPTSQQTINICRSEESARANERSLSGPASVAKIQLKHQRQFRQSEVNKCGSCGRPTHHSDEPCPAIGKQCHNCGNENHFAPCCPMRSRSSAGHRAGGSGSSGGPGGSGSSGGTGSNRSRVNMKRVVVGNVSTCRRRRPAPTIPMQICEPS</sequence>
<name>A0A164J935_9CRUS</name>
<dbReference type="AlphaFoldDB" id="A0A164J935"/>
<organism evidence="2 3">
    <name type="scientific">Daphnia magna</name>
    <dbReference type="NCBI Taxonomy" id="35525"/>
    <lineage>
        <taxon>Eukaryota</taxon>
        <taxon>Metazoa</taxon>
        <taxon>Ecdysozoa</taxon>
        <taxon>Arthropoda</taxon>
        <taxon>Crustacea</taxon>
        <taxon>Branchiopoda</taxon>
        <taxon>Diplostraca</taxon>
        <taxon>Cladocera</taxon>
        <taxon>Anomopoda</taxon>
        <taxon>Daphniidae</taxon>
        <taxon>Daphnia</taxon>
    </lineage>
</organism>
<feature type="region of interest" description="Disordered" evidence="1">
    <location>
        <begin position="274"/>
        <end position="310"/>
    </location>
</feature>
<keyword evidence="3" id="KW-1185">Reference proteome</keyword>
<feature type="compositionally biased region" description="Gly residues" evidence="1">
    <location>
        <begin position="281"/>
        <end position="301"/>
    </location>
</feature>
<dbReference type="PANTHER" id="PTHR33198">
    <property type="entry name" value="ANK_REP_REGION DOMAIN-CONTAINING PROTEIN-RELATED"/>
    <property type="match status" value="1"/>
</dbReference>
<evidence type="ECO:0000256" key="1">
    <source>
        <dbReference type="SAM" id="MobiDB-lite"/>
    </source>
</evidence>
<dbReference type="Proteomes" id="UP000076858">
    <property type="component" value="Unassembled WGS sequence"/>
</dbReference>
<evidence type="ECO:0000313" key="2">
    <source>
        <dbReference type="EMBL" id="KZS02114.1"/>
    </source>
</evidence>
<feature type="non-terminal residue" evidence="2">
    <location>
        <position position="337"/>
    </location>
</feature>
<feature type="region of interest" description="Disordered" evidence="1">
    <location>
        <begin position="1"/>
        <end position="39"/>
    </location>
</feature>
<dbReference type="PANTHER" id="PTHR33198:SF8">
    <property type="entry name" value="CCHC-TYPE DOMAIN-CONTAINING PROTEIN"/>
    <property type="match status" value="1"/>
</dbReference>
<dbReference type="Gene3D" id="4.10.60.10">
    <property type="entry name" value="Zinc finger, CCHC-type"/>
    <property type="match status" value="1"/>
</dbReference>
<dbReference type="STRING" id="35525.A0A164J935"/>
<evidence type="ECO:0008006" key="4">
    <source>
        <dbReference type="Google" id="ProtNLM"/>
    </source>
</evidence>
<feature type="non-terminal residue" evidence="2">
    <location>
        <position position="1"/>
    </location>
</feature>
<evidence type="ECO:0000313" key="3">
    <source>
        <dbReference type="Proteomes" id="UP000076858"/>
    </source>
</evidence>
<feature type="compositionally biased region" description="Gly residues" evidence="1">
    <location>
        <begin position="1"/>
        <end position="18"/>
    </location>
</feature>